<keyword evidence="13" id="KW-1185">Reference proteome</keyword>
<evidence type="ECO:0000256" key="3">
    <source>
        <dbReference type="ARBA" id="ARBA00017228"/>
    </source>
</evidence>
<comment type="similarity">
    <text evidence="2">Belongs to the anaerobic coproporphyrinogen-III oxidase family. HemW subfamily.</text>
</comment>
<evidence type="ECO:0000256" key="10">
    <source>
        <dbReference type="RuleBase" id="RU364116"/>
    </source>
</evidence>
<evidence type="ECO:0000256" key="6">
    <source>
        <dbReference type="ARBA" id="ARBA00022723"/>
    </source>
</evidence>
<dbReference type="SMART" id="SM00729">
    <property type="entry name" value="Elp3"/>
    <property type="match status" value="1"/>
</dbReference>
<dbReference type="InterPro" id="IPR034505">
    <property type="entry name" value="Coproporphyrinogen-III_oxidase"/>
</dbReference>
<evidence type="ECO:0000256" key="8">
    <source>
        <dbReference type="ARBA" id="ARBA00023014"/>
    </source>
</evidence>
<dbReference type="Proteomes" id="UP001165306">
    <property type="component" value="Unassembled WGS sequence"/>
</dbReference>
<dbReference type="Pfam" id="PF04055">
    <property type="entry name" value="Radical_SAM"/>
    <property type="match status" value="1"/>
</dbReference>
<gene>
    <name evidence="12" type="primary">hemW</name>
    <name evidence="12" type="ORF">NET02_08125</name>
</gene>
<dbReference type="InterPro" id="IPR007197">
    <property type="entry name" value="rSAM"/>
</dbReference>
<comment type="function">
    <text evidence="10">Probably acts as a heme chaperone, transferring heme to an unknown acceptor. Binds one molecule of heme per monomer, possibly covalently. Binds 1 [4Fe-4S] cluster. The cluster is coordinated with 3 cysteines and an exchangeable S-adenosyl-L-methionine.</text>
</comment>
<dbReference type="SFLD" id="SFLDG01065">
    <property type="entry name" value="anaerobic_coproporphyrinogen-I"/>
    <property type="match status" value="2"/>
</dbReference>
<evidence type="ECO:0000259" key="11">
    <source>
        <dbReference type="PROSITE" id="PS51918"/>
    </source>
</evidence>
<dbReference type="CDD" id="cd01335">
    <property type="entry name" value="Radical_SAM"/>
    <property type="match status" value="1"/>
</dbReference>
<keyword evidence="9 10" id="KW-0143">Chaperone</keyword>
<protein>
    <recommendedName>
        <fullName evidence="3 10">Heme chaperone HemW</fullName>
    </recommendedName>
</protein>
<dbReference type="SFLD" id="SFLDF00288">
    <property type="entry name" value="HemN-like__clustered_with_nucl"/>
    <property type="match status" value="1"/>
</dbReference>
<keyword evidence="10" id="KW-0963">Cytoplasm</keyword>
<dbReference type="GO" id="GO:0006779">
    <property type="term" value="P:porphyrin-containing compound biosynthetic process"/>
    <property type="evidence" value="ECO:0007669"/>
    <property type="project" value="InterPro"/>
</dbReference>
<dbReference type="Pfam" id="PF06969">
    <property type="entry name" value="HemN_C"/>
    <property type="match status" value="1"/>
</dbReference>
<evidence type="ECO:0000313" key="12">
    <source>
        <dbReference type="EMBL" id="MCM8749108.1"/>
    </source>
</evidence>
<comment type="caution">
    <text evidence="12">The sequence shown here is derived from an EMBL/GenBank/DDBJ whole genome shotgun (WGS) entry which is preliminary data.</text>
</comment>
<keyword evidence="7 10" id="KW-0408">Iron</keyword>
<keyword evidence="5 10" id="KW-0949">S-adenosyl-L-methionine</keyword>
<dbReference type="InterPro" id="IPR058240">
    <property type="entry name" value="rSAM_sf"/>
</dbReference>
<accession>A0AA41WDI5</accession>
<organism evidence="12 13">
    <name type="scientific">Thermalbibacter longus</name>
    <dbReference type="NCBI Taxonomy" id="2951981"/>
    <lineage>
        <taxon>Bacteria</taxon>
        <taxon>Pseudomonadati</taxon>
        <taxon>Thermomicrobiota</taxon>
        <taxon>Thermomicrobia</taxon>
        <taxon>Thermomicrobiales</taxon>
        <taxon>Thermomicrobiaceae</taxon>
        <taxon>Thermalbibacter</taxon>
    </lineage>
</organism>
<evidence type="ECO:0000256" key="1">
    <source>
        <dbReference type="ARBA" id="ARBA00001966"/>
    </source>
</evidence>
<dbReference type="GO" id="GO:0004109">
    <property type="term" value="F:coproporphyrinogen oxidase activity"/>
    <property type="evidence" value="ECO:0007669"/>
    <property type="project" value="InterPro"/>
</dbReference>
<keyword evidence="4 10" id="KW-0349">Heme</keyword>
<evidence type="ECO:0000256" key="9">
    <source>
        <dbReference type="ARBA" id="ARBA00023186"/>
    </source>
</evidence>
<comment type="cofactor">
    <cofactor evidence="1">
        <name>[4Fe-4S] cluster</name>
        <dbReference type="ChEBI" id="CHEBI:49883"/>
    </cofactor>
</comment>
<dbReference type="InterPro" id="IPR004559">
    <property type="entry name" value="HemW-like"/>
</dbReference>
<dbReference type="AlphaFoldDB" id="A0AA41WDI5"/>
<dbReference type="NCBIfam" id="TIGR00539">
    <property type="entry name" value="hemN_rel"/>
    <property type="match status" value="1"/>
</dbReference>
<dbReference type="SUPFAM" id="SSF102114">
    <property type="entry name" value="Radical SAM enzymes"/>
    <property type="match status" value="1"/>
</dbReference>
<dbReference type="GO" id="GO:0046872">
    <property type="term" value="F:metal ion binding"/>
    <property type="evidence" value="ECO:0007669"/>
    <property type="project" value="UniProtKB-UniRule"/>
</dbReference>
<evidence type="ECO:0000256" key="7">
    <source>
        <dbReference type="ARBA" id="ARBA00023004"/>
    </source>
</evidence>
<evidence type="ECO:0000256" key="2">
    <source>
        <dbReference type="ARBA" id="ARBA00006100"/>
    </source>
</evidence>
<dbReference type="PANTHER" id="PTHR13932">
    <property type="entry name" value="COPROPORPHYRINIGEN III OXIDASE"/>
    <property type="match status" value="1"/>
</dbReference>
<sequence>MRAPLPHDAPLGLYIHIPFCARVCPYCDFNVYARQERLIPDYVEAVVREMDLLRERLGPVAVTTIYFGGGTPSLLPPESVARLVQAARERFAVAPDGEIDLEANPESAREDNLAGYRAAGVNRLSIGVQTLQARGLKVLGRAHKPHVPEQALAAARSAGFTNVNLDFIYGWPGQTLEDWERDLDTALSWQPEHLSLYALTLEAGTPMQRAVERRILTVPDDDLVAEMAELAEAKLAAAGWVHYEVSNWARRPALASRHNQIYWKNGRYIGLGAGAHAYLGNTRSSNERLPARYIELVREGRLPVVFEETIDPPTEMAETMILGLRLLEEGISAEAFATRHGRTLEEVYGQELRALAERGLLEWDGERVRVSRDRWLLVNEIAVWFVPETVTSWPAG</sequence>
<dbReference type="PANTHER" id="PTHR13932:SF5">
    <property type="entry name" value="RADICAL S-ADENOSYL METHIONINE DOMAIN-CONTAINING PROTEIN 1, MITOCHONDRIAL"/>
    <property type="match status" value="1"/>
</dbReference>
<dbReference type="InterPro" id="IPR010723">
    <property type="entry name" value="HemN_C"/>
</dbReference>
<keyword evidence="10" id="KW-0004">4Fe-4S</keyword>
<dbReference type="RefSeq" id="WP_284056887.1">
    <property type="nucleotide sequence ID" value="NZ_JAMSLR010000004.1"/>
</dbReference>
<keyword evidence="8 10" id="KW-0411">Iron-sulfur</keyword>
<dbReference type="SFLD" id="SFLDG01082">
    <property type="entry name" value="B12-binding_domain_containing"/>
    <property type="match status" value="1"/>
</dbReference>
<feature type="domain" description="Radical SAM core" evidence="11">
    <location>
        <begin position="5"/>
        <end position="242"/>
    </location>
</feature>
<proteinExistence type="inferred from homology"/>
<evidence type="ECO:0000256" key="4">
    <source>
        <dbReference type="ARBA" id="ARBA00022617"/>
    </source>
</evidence>
<name>A0AA41WDI5_9BACT</name>
<evidence type="ECO:0000256" key="5">
    <source>
        <dbReference type="ARBA" id="ARBA00022691"/>
    </source>
</evidence>
<reference evidence="12" key="1">
    <citation type="submission" date="2022-06" db="EMBL/GenBank/DDBJ databases">
        <title>CFH 74404 Thermomicrobiaceae sp.</title>
        <authorList>
            <person name="Ming H."/>
            <person name="Li W.-J."/>
            <person name="Zhao Z."/>
        </authorList>
    </citation>
    <scope>NUCLEOTIDE SEQUENCE</scope>
    <source>
        <strain evidence="12">CFH 74404</strain>
    </source>
</reference>
<dbReference type="SFLD" id="SFLDS00029">
    <property type="entry name" value="Radical_SAM"/>
    <property type="match status" value="2"/>
</dbReference>
<dbReference type="SFLD" id="SFLDF00562">
    <property type="entry name" value="HemN-like__clustered_with_heat"/>
    <property type="match status" value="1"/>
</dbReference>
<dbReference type="GO" id="GO:0051539">
    <property type="term" value="F:4 iron, 4 sulfur cluster binding"/>
    <property type="evidence" value="ECO:0007669"/>
    <property type="project" value="UniProtKB-UniRule"/>
</dbReference>
<keyword evidence="6 10" id="KW-0479">Metal-binding</keyword>
<evidence type="ECO:0000313" key="13">
    <source>
        <dbReference type="Proteomes" id="UP001165306"/>
    </source>
</evidence>
<dbReference type="InterPro" id="IPR006638">
    <property type="entry name" value="Elp3/MiaA/NifB-like_rSAM"/>
</dbReference>
<dbReference type="EMBL" id="JAMSLR010000004">
    <property type="protein sequence ID" value="MCM8749108.1"/>
    <property type="molecule type" value="Genomic_DNA"/>
</dbReference>
<dbReference type="Gene3D" id="3.20.20.70">
    <property type="entry name" value="Aldolase class I"/>
    <property type="match status" value="1"/>
</dbReference>
<dbReference type="GO" id="GO:0005737">
    <property type="term" value="C:cytoplasm"/>
    <property type="evidence" value="ECO:0007669"/>
    <property type="project" value="UniProtKB-SubCell"/>
</dbReference>
<comment type="subcellular location">
    <subcellularLocation>
        <location evidence="10">Cytoplasm</location>
    </subcellularLocation>
</comment>
<dbReference type="PROSITE" id="PS51918">
    <property type="entry name" value="RADICAL_SAM"/>
    <property type="match status" value="1"/>
</dbReference>
<dbReference type="InterPro" id="IPR013785">
    <property type="entry name" value="Aldolase_TIM"/>
</dbReference>